<dbReference type="InterPro" id="IPR052643">
    <property type="entry name" value="ERP44"/>
</dbReference>
<dbReference type="Gene3D" id="3.40.30.10">
    <property type="entry name" value="Glutaredoxin"/>
    <property type="match status" value="3"/>
</dbReference>
<dbReference type="PANTHER" id="PTHR46295:SF1">
    <property type="entry name" value="ENDOPLASMIC RETICULUM RESIDENT PROTEIN 44"/>
    <property type="match status" value="1"/>
</dbReference>
<dbReference type="WBParaSite" id="nRc.2.0.1.t28634-RA">
    <property type="protein sequence ID" value="nRc.2.0.1.t28634-RA"/>
    <property type="gene ID" value="nRc.2.0.1.g28634"/>
</dbReference>
<dbReference type="GO" id="GO:0005793">
    <property type="term" value="C:endoplasmic reticulum-Golgi intermediate compartment"/>
    <property type="evidence" value="ECO:0007669"/>
    <property type="project" value="TreeGrafter"/>
</dbReference>
<evidence type="ECO:0000313" key="3">
    <source>
        <dbReference type="WBParaSite" id="nRc.2.0.1.t28634-RA"/>
    </source>
</evidence>
<feature type="domain" description="Thioredoxin" evidence="1">
    <location>
        <begin position="18"/>
        <end position="243"/>
    </location>
</feature>
<dbReference type="AlphaFoldDB" id="A0A915JRB3"/>
<name>A0A915JRB3_ROMCU</name>
<dbReference type="InterPro" id="IPR036249">
    <property type="entry name" value="Thioredoxin-like_sf"/>
</dbReference>
<dbReference type="Pfam" id="PF13848">
    <property type="entry name" value="Thioredoxin_6"/>
    <property type="match status" value="1"/>
</dbReference>
<evidence type="ECO:0000313" key="2">
    <source>
        <dbReference type="Proteomes" id="UP000887565"/>
    </source>
</evidence>
<accession>A0A915JRB3</accession>
<dbReference type="GO" id="GO:0006457">
    <property type="term" value="P:protein folding"/>
    <property type="evidence" value="ECO:0007669"/>
    <property type="project" value="TreeGrafter"/>
</dbReference>
<evidence type="ECO:0000259" key="1">
    <source>
        <dbReference type="PROSITE" id="PS51352"/>
    </source>
</evidence>
<dbReference type="GO" id="GO:0003756">
    <property type="term" value="F:protein disulfide isomerase activity"/>
    <property type="evidence" value="ECO:0007669"/>
    <property type="project" value="TreeGrafter"/>
</dbReference>
<protein>
    <submittedName>
        <fullName evidence="3">Thioredoxin domain-containing protein</fullName>
    </submittedName>
</protein>
<sequence length="323" mass="37252">MAVSLKYFQPSIIRQILLVLIASSPTFTKVIPLDSSTFDQSIENAQIAVVNFYANWCRFSQLLEPTFKEASEHFENNTNVVFGGVDCDQKQMLSGTRIRKTRLVPGPDPKIFETYPVFEPETRPEINRPFYRNGTGYILEVLEPDLDPNPEQDPKLPDYFVGSGPDISKICYRCVPYPDPKQDRKLTDYFIGSGPGLADLARRFNVNKYPTLKYFRFGQLSKREYRGSRSVESLISFVDENLAQIFENIDSKQKFESEMTKELTEEGIPFLILFRKSDDKEILELFTQHVASELHDQKAKNSQISLVNRIFWPKIINFDVNLC</sequence>
<dbReference type="PANTHER" id="PTHR46295">
    <property type="entry name" value="ENDOPLASMIC RETICULUM RESIDENT PROTEIN 44"/>
    <property type="match status" value="1"/>
</dbReference>
<dbReference type="PROSITE" id="PS51352">
    <property type="entry name" value="THIOREDOXIN_2"/>
    <property type="match status" value="1"/>
</dbReference>
<organism evidence="2 3">
    <name type="scientific">Romanomermis culicivorax</name>
    <name type="common">Nematode worm</name>
    <dbReference type="NCBI Taxonomy" id="13658"/>
    <lineage>
        <taxon>Eukaryota</taxon>
        <taxon>Metazoa</taxon>
        <taxon>Ecdysozoa</taxon>
        <taxon>Nematoda</taxon>
        <taxon>Enoplea</taxon>
        <taxon>Dorylaimia</taxon>
        <taxon>Mermithida</taxon>
        <taxon>Mermithoidea</taxon>
        <taxon>Mermithidae</taxon>
        <taxon>Romanomermis</taxon>
    </lineage>
</organism>
<keyword evidence="2" id="KW-1185">Reference proteome</keyword>
<dbReference type="SUPFAM" id="SSF52833">
    <property type="entry name" value="Thioredoxin-like"/>
    <property type="match status" value="1"/>
</dbReference>
<dbReference type="Proteomes" id="UP000887565">
    <property type="component" value="Unplaced"/>
</dbReference>
<proteinExistence type="predicted"/>
<dbReference type="InterPro" id="IPR013766">
    <property type="entry name" value="Thioredoxin_domain"/>
</dbReference>
<dbReference type="GO" id="GO:0005789">
    <property type="term" value="C:endoplasmic reticulum membrane"/>
    <property type="evidence" value="ECO:0007669"/>
    <property type="project" value="TreeGrafter"/>
</dbReference>
<dbReference type="Pfam" id="PF00085">
    <property type="entry name" value="Thioredoxin"/>
    <property type="match status" value="1"/>
</dbReference>
<reference evidence="3" key="1">
    <citation type="submission" date="2022-11" db="UniProtKB">
        <authorList>
            <consortium name="WormBaseParasite"/>
        </authorList>
    </citation>
    <scope>IDENTIFICATION</scope>
</reference>